<dbReference type="Gene3D" id="3.90.1170.30">
    <property type="entry name" value="Pyrimidine nucleoside phosphorylase-like, C-terminal domain"/>
    <property type="match status" value="1"/>
</dbReference>
<dbReference type="InterPro" id="IPR036566">
    <property type="entry name" value="PYNP-like_C_sf"/>
</dbReference>
<evidence type="ECO:0000256" key="4">
    <source>
        <dbReference type="HAMAP-Rule" id="MF_00703"/>
    </source>
</evidence>
<evidence type="ECO:0000259" key="5">
    <source>
        <dbReference type="SMART" id="SM00941"/>
    </source>
</evidence>
<dbReference type="InterPro" id="IPR035902">
    <property type="entry name" value="Nuc_phospho_transferase"/>
</dbReference>
<dbReference type="InterPro" id="IPR000053">
    <property type="entry name" value="Thymidine/pyrmidine_PPase"/>
</dbReference>
<dbReference type="GO" id="GO:0006206">
    <property type="term" value="P:pyrimidine nucleobase metabolic process"/>
    <property type="evidence" value="ECO:0007669"/>
    <property type="project" value="InterPro"/>
</dbReference>
<dbReference type="PANTHER" id="PTHR10515:SF0">
    <property type="entry name" value="THYMIDINE PHOSPHORYLASE"/>
    <property type="match status" value="1"/>
</dbReference>
<evidence type="ECO:0000256" key="1">
    <source>
        <dbReference type="ARBA" id="ARBA00022676"/>
    </source>
</evidence>
<dbReference type="OrthoDB" id="9763887at2"/>
<comment type="similarity">
    <text evidence="4">Belongs to the thymidine/pyrimidine-nucleoside phosphorylase family. Type 2 subfamily.</text>
</comment>
<dbReference type="GO" id="GO:0005829">
    <property type="term" value="C:cytosol"/>
    <property type="evidence" value="ECO:0007669"/>
    <property type="project" value="TreeGrafter"/>
</dbReference>
<comment type="catalytic activity">
    <reaction evidence="3 4">
        <text>thymidine + phosphate = 2-deoxy-alpha-D-ribose 1-phosphate + thymine</text>
        <dbReference type="Rhea" id="RHEA:16037"/>
        <dbReference type="ChEBI" id="CHEBI:17748"/>
        <dbReference type="ChEBI" id="CHEBI:17821"/>
        <dbReference type="ChEBI" id="CHEBI:43474"/>
        <dbReference type="ChEBI" id="CHEBI:57259"/>
        <dbReference type="EC" id="2.4.2.4"/>
    </reaction>
</comment>
<dbReference type="Proteomes" id="UP000076625">
    <property type="component" value="Unassembled WGS sequence"/>
</dbReference>
<evidence type="ECO:0000256" key="2">
    <source>
        <dbReference type="ARBA" id="ARBA00022679"/>
    </source>
</evidence>
<dbReference type="InterPro" id="IPR028579">
    <property type="entry name" value="Thym_Pase_Put"/>
</dbReference>
<name>A0A165FDL1_9NEIS</name>
<dbReference type="PROSITE" id="PS00647">
    <property type="entry name" value="THYMID_PHOSPHORYLASE"/>
    <property type="match status" value="1"/>
</dbReference>
<accession>A0A165FDL1</accession>
<keyword evidence="7" id="KW-1185">Reference proteome</keyword>
<dbReference type="SUPFAM" id="SSF47648">
    <property type="entry name" value="Nucleoside phosphorylase/phosphoribosyltransferase N-terminal domain"/>
    <property type="match status" value="1"/>
</dbReference>
<dbReference type="InterPro" id="IPR017872">
    <property type="entry name" value="Pyrmidine_PPase_CS"/>
</dbReference>
<protein>
    <recommendedName>
        <fullName evidence="4">Putative thymidine phosphorylase</fullName>
        <ecNumber evidence="4">2.4.2.4</ecNumber>
    </recommendedName>
    <alternativeName>
        <fullName evidence="4">TdRPase</fullName>
    </alternativeName>
</protein>
<feature type="domain" description="Pyrimidine nucleoside phosphorylase C-terminal" evidence="5">
    <location>
        <begin position="429"/>
        <end position="496"/>
    </location>
</feature>
<organism evidence="6 7">
    <name type="scientific">Crenobacter luteus</name>
    <dbReference type="NCBI Taxonomy" id="1452487"/>
    <lineage>
        <taxon>Bacteria</taxon>
        <taxon>Pseudomonadati</taxon>
        <taxon>Pseudomonadota</taxon>
        <taxon>Betaproteobacteria</taxon>
        <taxon>Neisseriales</taxon>
        <taxon>Neisseriaceae</taxon>
        <taxon>Crenobacter</taxon>
    </lineage>
</organism>
<dbReference type="AlphaFoldDB" id="A0A165FDL1"/>
<dbReference type="GO" id="GO:0004645">
    <property type="term" value="F:1,4-alpha-oligoglucan phosphorylase activity"/>
    <property type="evidence" value="ECO:0007669"/>
    <property type="project" value="InterPro"/>
</dbReference>
<dbReference type="NCBIfam" id="NF003338">
    <property type="entry name" value="PRK04350.1"/>
    <property type="match status" value="1"/>
</dbReference>
<dbReference type="InterPro" id="IPR036320">
    <property type="entry name" value="Glycosyl_Trfase_fam3_N_dom_sf"/>
</dbReference>
<dbReference type="Pfam" id="PF00591">
    <property type="entry name" value="Glycos_transf_3"/>
    <property type="match status" value="1"/>
</dbReference>
<dbReference type="InterPro" id="IPR017459">
    <property type="entry name" value="Glycosyl_Trfase_fam3_N_dom"/>
</dbReference>
<dbReference type="SUPFAM" id="SSF52418">
    <property type="entry name" value="Nucleoside phosphorylase/phosphoribosyltransferase catalytic domain"/>
    <property type="match status" value="1"/>
</dbReference>
<dbReference type="Pfam" id="PF02885">
    <property type="entry name" value="Glycos_trans_3N"/>
    <property type="match status" value="1"/>
</dbReference>
<dbReference type="Gene3D" id="1.20.970.50">
    <property type="match status" value="1"/>
</dbReference>
<sequence length="501" mass="51990">MGAGHPLTLKWLGIDTYQEAVIYLHRDCEVCRSEGFEAQARVRVEAAGGQIVATLNVVDSDILAPCEAGLSVVAWRQLRVADGDTVRVSAEPPLDSLVALRGKIYGRRLDAAAMRAIVDDIAAGRYANIYLAAFVAACAGGRLDVDETVALTRAMVDAGQRLDWGRAPIADKHCVGGLPGNRTTPIVVAIATAAGLTMPKTSSRAITSPAGTADTMETMAPVELDLPAIRRVVEREGGCVVWGGAVGLSPADDMLIRVERPLGLDSEGQLVASVLSKKVAAGATHALIDIPVGPTAKVRSPQAAALLMTLLEHVAATLGLSTRIVLSDGAQPVGRGVGPALEARDVLAVLRREAGAPADLAERALMLSGALLEFCGAAAEGTGIATARGLLDSGRAWRKFLAIADAQGGFREPPRAAHVRVVDAPCAGRVGAIDNRLVSRIAKLAGAPRDAAAGLELFVKVGDRVDAGAPLYALHAESPGELDYAFDYVAAHPETVVVLPA</sequence>
<keyword evidence="1 4" id="KW-0328">Glycosyltransferase</keyword>
<dbReference type="GO" id="GO:0009032">
    <property type="term" value="F:thymidine phosphorylase activity"/>
    <property type="evidence" value="ECO:0007669"/>
    <property type="project" value="UniProtKB-UniRule"/>
</dbReference>
<dbReference type="GO" id="GO:0006213">
    <property type="term" value="P:pyrimidine nucleoside metabolic process"/>
    <property type="evidence" value="ECO:0007669"/>
    <property type="project" value="InterPro"/>
</dbReference>
<dbReference type="Pfam" id="PF07831">
    <property type="entry name" value="PYNP_C"/>
    <property type="match status" value="1"/>
</dbReference>
<comment type="caution">
    <text evidence="6">The sequence shown here is derived from an EMBL/GenBank/DDBJ whole genome shotgun (WGS) entry which is preliminary data.</text>
</comment>
<dbReference type="SMART" id="SM00941">
    <property type="entry name" value="PYNP_C"/>
    <property type="match status" value="1"/>
</dbReference>
<dbReference type="RefSeq" id="WP_066611982.1">
    <property type="nucleotide sequence ID" value="NZ_LQQU01000017.1"/>
</dbReference>
<reference evidence="7" key="1">
    <citation type="submission" date="2016-01" db="EMBL/GenBank/DDBJ databases">
        <title>Draft genome of Chromobacterium sp. F49.</title>
        <authorList>
            <person name="Hong K.W."/>
        </authorList>
    </citation>
    <scope>NUCLEOTIDE SEQUENCE [LARGE SCALE GENOMIC DNA]</scope>
    <source>
        <strain evidence="7">CN10</strain>
    </source>
</reference>
<dbReference type="EC" id="2.4.2.4" evidence="4"/>
<proteinExistence type="inferred from homology"/>
<dbReference type="HAMAP" id="MF_00703">
    <property type="entry name" value="Thymid_phosp_2"/>
    <property type="match status" value="1"/>
</dbReference>
<dbReference type="InterPro" id="IPR013466">
    <property type="entry name" value="Thymidine/AMP_Pase"/>
</dbReference>
<evidence type="ECO:0000256" key="3">
    <source>
        <dbReference type="ARBA" id="ARBA00048550"/>
    </source>
</evidence>
<dbReference type="InterPro" id="IPR000312">
    <property type="entry name" value="Glycosyl_Trfase_fam3"/>
</dbReference>
<dbReference type="EMBL" id="LQQU01000017">
    <property type="protein sequence ID" value="KZE32914.1"/>
    <property type="molecule type" value="Genomic_DNA"/>
</dbReference>
<dbReference type="NCBIfam" id="TIGR02645">
    <property type="entry name" value="ARCH_P_rylase"/>
    <property type="match status" value="1"/>
</dbReference>
<dbReference type="SUPFAM" id="SSF54680">
    <property type="entry name" value="Pyrimidine nucleoside phosphorylase C-terminal domain"/>
    <property type="match status" value="1"/>
</dbReference>
<dbReference type="STRING" id="1452487.AVW16_11085"/>
<dbReference type="Gene3D" id="3.40.1030.10">
    <property type="entry name" value="Nucleoside phosphorylase/phosphoribosyltransferase catalytic domain"/>
    <property type="match status" value="1"/>
</dbReference>
<keyword evidence="2 4" id="KW-0808">Transferase</keyword>
<dbReference type="InterPro" id="IPR013102">
    <property type="entry name" value="PYNP_C"/>
</dbReference>
<evidence type="ECO:0000313" key="6">
    <source>
        <dbReference type="EMBL" id="KZE32914.1"/>
    </source>
</evidence>
<gene>
    <name evidence="6" type="ORF">AVW16_11085</name>
</gene>
<dbReference type="PANTHER" id="PTHR10515">
    <property type="entry name" value="THYMIDINE PHOSPHORYLASE"/>
    <property type="match status" value="1"/>
</dbReference>
<evidence type="ECO:0000313" key="7">
    <source>
        <dbReference type="Proteomes" id="UP000076625"/>
    </source>
</evidence>